<accession>A0A1M4VP04</accession>
<evidence type="ECO:0000313" key="2">
    <source>
        <dbReference type="Proteomes" id="UP000184295"/>
    </source>
</evidence>
<keyword evidence="2" id="KW-1185">Reference proteome</keyword>
<dbReference type="AlphaFoldDB" id="A0A1M4VP04"/>
<dbReference type="OrthoDB" id="9757917at2"/>
<dbReference type="Proteomes" id="UP000184295">
    <property type="component" value="Unassembled WGS sequence"/>
</dbReference>
<gene>
    <name evidence="1" type="ORF">SAMN02745225_01382</name>
</gene>
<dbReference type="STRING" id="1121881.SAMN02745225_01382"/>
<reference evidence="2" key="1">
    <citation type="submission" date="2016-11" db="EMBL/GenBank/DDBJ databases">
        <authorList>
            <person name="Varghese N."/>
            <person name="Submissions S."/>
        </authorList>
    </citation>
    <scope>NUCLEOTIDE SEQUENCE [LARGE SCALE GENOMIC DNA]</scope>
    <source>
        <strain evidence="2">DSM 19514</strain>
    </source>
</reference>
<organism evidence="1 2">
    <name type="scientific">Ferrithrix thermotolerans DSM 19514</name>
    <dbReference type="NCBI Taxonomy" id="1121881"/>
    <lineage>
        <taxon>Bacteria</taxon>
        <taxon>Bacillati</taxon>
        <taxon>Actinomycetota</taxon>
        <taxon>Acidimicrobiia</taxon>
        <taxon>Acidimicrobiales</taxon>
        <taxon>Acidimicrobiaceae</taxon>
        <taxon>Ferrithrix</taxon>
    </lineage>
</organism>
<dbReference type="RefSeq" id="WP_072790418.1">
    <property type="nucleotide sequence ID" value="NZ_FQUL01000018.1"/>
</dbReference>
<name>A0A1M4VP04_9ACTN</name>
<sequence length="75" mass="8206">MEVPIGELQLAMINFTREAGAIAGNDLFRSSARVFHWFRLGSEVVEQLELAHRGLCDRGSLRGGAEAYVIGESTV</sequence>
<proteinExistence type="predicted"/>
<protein>
    <submittedName>
        <fullName evidence="1">Uncharacterized protein</fullName>
    </submittedName>
</protein>
<dbReference type="EMBL" id="FQUL01000018">
    <property type="protein sequence ID" value="SHE70776.1"/>
    <property type="molecule type" value="Genomic_DNA"/>
</dbReference>
<evidence type="ECO:0000313" key="1">
    <source>
        <dbReference type="EMBL" id="SHE70776.1"/>
    </source>
</evidence>